<dbReference type="SUPFAM" id="SSF51126">
    <property type="entry name" value="Pectin lyase-like"/>
    <property type="match status" value="1"/>
</dbReference>
<feature type="compositionally biased region" description="Basic and acidic residues" evidence="1">
    <location>
        <begin position="143"/>
        <end position="152"/>
    </location>
</feature>
<evidence type="ECO:0000256" key="1">
    <source>
        <dbReference type="SAM" id="MobiDB-lite"/>
    </source>
</evidence>
<evidence type="ECO:0000313" key="3">
    <source>
        <dbReference type="EMBL" id="MEK8032519.1"/>
    </source>
</evidence>
<accession>A0ABU9BTR7</accession>
<dbReference type="InterPro" id="IPR012334">
    <property type="entry name" value="Pectin_lyas_fold"/>
</dbReference>
<reference evidence="3 4" key="1">
    <citation type="submission" date="2024-04" db="EMBL/GenBank/DDBJ databases">
        <title>Novel species of the genus Ideonella isolated from streams.</title>
        <authorList>
            <person name="Lu H."/>
        </authorList>
    </citation>
    <scope>NUCLEOTIDE SEQUENCE [LARGE SCALE GENOMIC DNA]</scope>
    <source>
        <strain evidence="3 4">DXS29W</strain>
    </source>
</reference>
<evidence type="ECO:0008006" key="5">
    <source>
        <dbReference type="Google" id="ProtNLM"/>
    </source>
</evidence>
<dbReference type="Gene3D" id="2.160.20.10">
    <property type="entry name" value="Single-stranded right-handed beta-helix, Pectin lyase-like"/>
    <property type="match status" value="1"/>
</dbReference>
<sequence length="549" mass="59292">MSGWPRALFIVLAAVAAPMAHAVSACSAEKLALLRSPPKPGEGAVLIDCHLTLQPTDVITRSLYFNHGAVSNGVQVDCQGATLSHTDVNADIPRINVQSYAYTLPDGSTEWEPTHDITIKNCRLEGNINMSGMGGQDVPAVKESSRTRADHTAVMRRRAPTNIVLDSLTIDPQDRIAIYLSMGVTGVTVRRSTFLGTSPSAVIYLDAEGGEHRIVDNQFKTTAPREVIAVDGSSDNLIQGNVFHTSPRGGIFIYRNCGEAGTVRHNEPSRNDVFDNQFLDPSGPENGLPHLWVASRNGNRSYCDDDAGFPYGSSVNDRDEAHRTAIKGNYFNTRTRAVMWGDGPNYLIDNIATDTGAWPGADDFGSTFVGNRAGSGPVASTSCFWRDKLPMLLRDGEVQDLDLTQPKKVSCAPHRLVCEAGVLKQRAPRCDAADIIERHFKCSVRGDNAGCEKALACGPRKRLSALKARCNLEVGGIHRDALSNAAWNSLVVDRESDVVSDGHCQAAAYDVASGGTQLLGTLPNPVRVGCREHDEDGGECRIEGDYVCY</sequence>
<gene>
    <name evidence="3" type="ORF">AACH06_16970</name>
</gene>
<keyword evidence="4" id="KW-1185">Reference proteome</keyword>
<feature type="region of interest" description="Disordered" evidence="1">
    <location>
        <begin position="133"/>
        <end position="152"/>
    </location>
</feature>
<dbReference type="EMBL" id="JBBUTG010000010">
    <property type="protein sequence ID" value="MEK8032519.1"/>
    <property type="molecule type" value="Genomic_DNA"/>
</dbReference>
<proteinExistence type="predicted"/>
<evidence type="ECO:0000256" key="2">
    <source>
        <dbReference type="SAM" id="SignalP"/>
    </source>
</evidence>
<dbReference type="RefSeq" id="WP_341426933.1">
    <property type="nucleotide sequence ID" value="NZ_JBBUTG010000010.1"/>
</dbReference>
<protein>
    <recommendedName>
        <fullName evidence="5">Right handed beta helix domain-containing protein</fullName>
    </recommendedName>
</protein>
<evidence type="ECO:0000313" key="4">
    <source>
        <dbReference type="Proteomes" id="UP001371218"/>
    </source>
</evidence>
<feature type="chain" id="PRO_5046434826" description="Right handed beta helix domain-containing protein" evidence="2">
    <location>
        <begin position="23"/>
        <end position="549"/>
    </location>
</feature>
<comment type="caution">
    <text evidence="3">The sequence shown here is derived from an EMBL/GenBank/DDBJ whole genome shotgun (WGS) entry which is preliminary data.</text>
</comment>
<name>A0ABU9BTR7_9BURK</name>
<dbReference type="Proteomes" id="UP001371218">
    <property type="component" value="Unassembled WGS sequence"/>
</dbReference>
<dbReference type="PROSITE" id="PS51257">
    <property type="entry name" value="PROKAR_LIPOPROTEIN"/>
    <property type="match status" value="1"/>
</dbReference>
<keyword evidence="2" id="KW-0732">Signal</keyword>
<organism evidence="3 4">
    <name type="scientific">Ideonella lacteola</name>
    <dbReference type="NCBI Taxonomy" id="2984193"/>
    <lineage>
        <taxon>Bacteria</taxon>
        <taxon>Pseudomonadati</taxon>
        <taxon>Pseudomonadota</taxon>
        <taxon>Betaproteobacteria</taxon>
        <taxon>Burkholderiales</taxon>
        <taxon>Sphaerotilaceae</taxon>
        <taxon>Ideonella</taxon>
    </lineage>
</organism>
<feature type="signal peptide" evidence="2">
    <location>
        <begin position="1"/>
        <end position="22"/>
    </location>
</feature>
<dbReference type="InterPro" id="IPR011050">
    <property type="entry name" value="Pectin_lyase_fold/virulence"/>
</dbReference>